<comment type="caution">
    <text evidence="2">The sequence shown here is derived from an EMBL/GenBank/DDBJ whole genome shotgun (WGS) entry which is preliminary data.</text>
</comment>
<feature type="chain" id="PRO_5001697445" description="Copper chaperone PCu(A)C" evidence="1">
    <location>
        <begin position="22"/>
        <end position="160"/>
    </location>
</feature>
<dbReference type="AlphaFoldDB" id="A0A074MZZ6"/>
<dbReference type="Pfam" id="PF04314">
    <property type="entry name" value="PCuAC"/>
    <property type="match status" value="1"/>
</dbReference>
<keyword evidence="3" id="KW-1185">Reference proteome</keyword>
<keyword evidence="1" id="KW-0732">Signal</keyword>
<dbReference type="InterPro" id="IPR036182">
    <property type="entry name" value="PCuAC_sf"/>
</dbReference>
<evidence type="ECO:0000313" key="3">
    <source>
        <dbReference type="Proteomes" id="UP000027866"/>
    </source>
</evidence>
<dbReference type="InterPro" id="IPR007410">
    <property type="entry name" value="LpqE-like"/>
</dbReference>
<sequence>MKTTFAACAILAGTLGLAACAGEGDTPAGTAAEGKIPGITISDARLVLAPVKGNPAAVYFNLSYDGEKGIAIRNAEVEGAGSADVHDVMEYEFKMQMNTANPIPLNKGTEIAFEPGGKHIMVFEPSDALSPGSTAKVTLIVAGGARHEFEAEVREAGEER</sequence>
<evidence type="ECO:0000313" key="2">
    <source>
        <dbReference type="EMBL" id="KEO98974.1"/>
    </source>
</evidence>
<evidence type="ECO:0000256" key="1">
    <source>
        <dbReference type="SAM" id="SignalP"/>
    </source>
</evidence>
<dbReference type="Proteomes" id="UP000027866">
    <property type="component" value="Unassembled WGS sequence"/>
</dbReference>
<dbReference type="PANTHER" id="PTHR36302:SF1">
    <property type="entry name" value="COPPER CHAPERONE PCU(A)C"/>
    <property type="match status" value="1"/>
</dbReference>
<feature type="signal peptide" evidence="1">
    <location>
        <begin position="1"/>
        <end position="21"/>
    </location>
</feature>
<protein>
    <recommendedName>
        <fullName evidence="4">Copper chaperone PCu(A)C</fullName>
    </recommendedName>
</protein>
<dbReference type="SUPFAM" id="SSF110087">
    <property type="entry name" value="DR1885-like metal-binding protein"/>
    <property type="match status" value="1"/>
</dbReference>
<proteinExistence type="predicted"/>
<name>A0A074MZZ6_9SPHN</name>
<organism evidence="2 3">
    <name type="scientific">Erythrobacter litoralis</name>
    <dbReference type="NCBI Taxonomy" id="39960"/>
    <lineage>
        <taxon>Bacteria</taxon>
        <taxon>Pseudomonadati</taxon>
        <taxon>Pseudomonadota</taxon>
        <taxon>Alphaproteobacteria</taxon>
        <taxon>Sphingomonadales</taxon>
        <taxon>Erythrobacteraceae</taxon>
        <taxon>Erythrobacter/Porphyrobacter group</taxon>
        <taxon>Erythrobacter</taxon>
    </lineage>
</organism>
<dbReference type="PROSITE" id="PS51257">
    <property type="entry name" value="PROKAR_LIPOPROTEIN"/>
    <property type="match status" value="1"/>
</dbReference>
<gene>
    <name evidence="2" type="ORF">EH32_07665</name>
</gene>
<dbReference type="PANTHER" id="PTHR36302">
    <property type="entry name" value="BLR7088 PROTEIN"/>
    <property type="match status" value="1"/>
</dbReference>
<dbReference type="InterPro" id="IPR058248">
    <property type="entry name" value="Lxx211020-like"/>
</dbReference>
<evidence type="ECO:0008006" key="4">
    <source>
        <dbReference type="Google" id="ProtNLM"/>
    </source>
</evidence>
<dbReference type="Gene3D" id="2.60.40.1890">
    <property type="entry name" value="PCu(A)C copper chaperone"/>
    <property type="match status" value="1"/>
</dbReference>
<dbReference type="EMBL" id="JMIX01000003">
    <property type="protein sequence ID" value="KEO98974.1"/>
    <property type="molecule type" value="Genomic_DNA"/>
</dbReference>
<reference evidence="2 3" key="1">
    <citation type="submission" date="2014-04" db="EMBL/GenBank/DDBJ databases">
        <title>A comprehensive comparison of genomes of Erythrobacter spp. Strains.</title>
        <authorList>
            <person name="Zheng Q."/>
        </authorList>
    </citation>
    <scope>NUCLEOTIDE SEQUENCE [LARGE SCALE GENOMIC DNA]</scope>
    <source>
        <strain evidence="2 3">DSM 8509</strain>
    </source>
</reference>
<accession>A0A074MZZ6</accession>